<evidence type="ECO:0000313" key="2">
    <source>
        <dbReference type="Proteomes" id="UP001647436"/>
    </source>
</evidence>
<dbReference type="RefSeq" id="WP_249334643.1">
    <property type="nucleotide sequence ID" value="NZ_JAANES010000006.1"/>
</dbReference>
<evidence type="ECO:0000313" key="1">
    <source>
        <dbReference type="EMBL" id="MBS3021406.1"/>
    </source>
</evidence>
<name>A0ABS5LY19_9BURK</name>
<dbReference type="Proteomes" id="UP001647436">
    <property type="component" value="Unassembled WGS sequence"/>
</dbReference>
<organism evidence="1 2">
    <name type="scientific">Comamonas brasiliensis</name>
    <dbReference type="NCBI Taxonomy" id="1812482"/>
    <lineage>
        <taxon>Bacteria</taxon>
        <taxon>Pseudomonadati</taxon>
        <taxon>Pseudomonadota</taxon>
        <taxon>Betaproteobacteria</taxon>
        <taxon>Burkholderiales</taxon>
        <taxon>Comamonadaceae</taxon>
        <taxon>Comamonas</taxon>
    </lineage>
</organism>
<comment type="caution">
    <text evidence="1">The sequence shown here is derived from an EMBL/GenBank/DDBJ whole genome shotgun (WGS) entry which is preliminary data.</text>
</comment>
<accession>A0ABS5LY19</accession>
<proteinExistence type="predicted"/>
<reference evidence="1 2" key="1">
    <citation type="submission" date="2020-03" db="EMBL/GenBank/DDBJ databases">
        <title>The role of nitrogen metabolism on polyethylene biodegradation.</title>
        <authorList>
            <person name="Peixoto J."/>
            <person name="Vizzotto C.S."/>
            <person name="Ramos A."/>
            <person name="Alves G."/>
            <person name="Steindorff A."/>
            <person name="Kruger R."/>
        </authorList>
    </citation>
    <scope>NUCLEOTIDE SEQUENCE [LARGE SCALE GENOMIC DNA]</scope>
    <source>
        <strain evidence="1 2">PE63</strain>
    </source>
</reference>
<dbReference type="EMBL" id="JAANES010000006">
    <property type="protein sequence ID" value="MBS3021406.1"/>
    <property type="molecule type" value="Genomic_DNA"/>
</dbReference>
<protein>
    <submittedName>
        <fullName evidence="1">Uncharacterized protein</fullName>
    </submittedName>
</protein>
<sequence>MRLLLNAIANIEAWADANGWTKVTLEHIKGLPLCPEFNGKPLGRKGVKP</sequence>
<keyword evidence="2" id="KW-1185">Reference proteome</keyword>
<gene>
    <name evidence="1" type="ORF">DJFAAGMI_04178</name>
</gene>